<protein>
    <recommendedName>
        <fullName evidence="6">CobW C-terminal domain-containing protein</fullName>
    </recommendedName>
</protein>
<dbReference type="PANTHER" id="PTHR13748">
    <property type="entry name" value="COBW-RELATED"/>
    <property type="match status" value="1"/>
</dbReference>
<dbReference type="SMART" id="SM00833">
    <property type="entry name" value="CobW_C"/>
    <property type="match status" value="1"/>
</dbReference>
<feature type="domain" description="CobW C-terminal" evidence="6">
    <location>
        <begin position="308"/>
        <end position="401"/>
    </location>
</feature>
<dbReference type="Gene3D" id="3.30.1220.10">
    <property type="entry name" value="CobW-like, C-terminal domain"/>
    <property type="match status" value="1"/>
</dbReference>
<dbReference type="Gene3D" id="3.40.50.300">
    <property type="entry name" value="P-loop containing nucleotide triphosphate hydrolases"/>
    <property type="match status" value="1"/>
</dbReference>
<evidence type="ECO:0000256" key="5">
    <source>
        <dbReference type="ARBA" id="ARBA00049117"/>
    </source>
</evidence>
<keyword evidence="1" id="KW-0547">Nucleotide-binding</keyword>
<dbReference type="AlphaFoldDB" id="A0A7S4AZJ1"/>
<dbReference type="SUPFAM" id="SSF52540">
    <property type="entry name" value="P-loop containing nucleoside triphosphate hydrolases"/>
    <property type="match status" value="1"/>
</dbReference>
<name>A0A7S4AZJ1_CHRCT</name>
<dbReference type="GO" id="GO:0000166">
    <property type="term" value="F:nucleotide binding"/>
    <property type="evidence" value="ECO:0007669"/>
    <property type="project" value="UniProtKB-KW"/>
</dbReference>
<dbReference type="SUPFAM" id="SSF90002">
    <property type="entry name" value="Hypothetical protein YjiA, C-terminal domain"/>
    <property type="match status" value="1"/>
</dbReference>
<dbReference type="CDD" id="cd03112">
    <property type="entry name" value="CobW-like"/>
    <property type="match status" value="1"/>
</dbReference>
<dbReference type="InterPro" id="IPR011629">
    <property type="entry name" value="CobW-like_C"/>
</dbReference>
<evidence type="ECO:0000256" key="3">
    <source>
        <dbReference type="ARBA" id="ARBA00023186"/>
    </source>
</evidence>
<reference evidence="7" key="1">
    <citation type="submission" date="2021-01" db="EMBL/GenBank/DDBJ databases">
        <authorList>
            <person name="Corre E."/>
            <person name="Pelletier E."/>
            <person name="Niang G."/>
            <person name="Scheremetjew M."/>
            <person name="Finn R."/>
            <person name="Kale V."/>
            <person name="Holt S."/>
            <person name="Cochrane G."/>
            <person name="Meng A."/>
            <person name="Brown T."/>
            <person name="Cohen L."/>
        </authorList>
    </citation>
    <scope>NUCLEOTIDE SEQUENCE</scope>
    <source>
        <strain evidence="7">CCMP645</strain>
    </source>
</reference>
<evidence type="ECO:0000256" key="2">
    <source>
        <dbReference type="ARBA" id="ARBA00022801"/>
    </source>
</evidence>
<evidence type="ECO:0000313" key="7">
    <source>
        <dbReference type="EMBL" id="CAE0748996.1"/>
    </source>
</evidence>
<organism evidence="7">
    <name type="scientific">Chrysotila carterae</name>
    <name type="common">Marine alga</name>
    <name type="synonym">Syracosphaera carterae</name>
    <dbReference type="NCBI Taxonomy" id="13221"/>
    <lineage>
        <taxon>Eukaryota</taxon>
        <taxon>Haptista</taxon>
        <taxon>Haptophyta</taxon>
        <taxon>Prymnesiophyceae</taxon>
        <taxon>Isochrysidales</taxon>
        <taxon>Isochrysidaceae</taxon>
        <taxon>Chrysotila</taxon>
    </lineage>
</organism>
<proteinExistence type="inferred from homology"/>
<dbReference type="Pfam" id="PF07683">
    <property type="entry name" value="CobW_C"/>
    <property type="match status" value="1"/>
</dbReference>
<accession>A0A7S4AZJ1</accession>
<keyword evidence="2" id="KW-0378">Hydrolase</keyword>
<dbReference type="InterPro" id="IPR051316">
    <property type="entry name" value="Zinc-reg_GTPase_activator"/>
</dbReference>
<comment type="catalytic activity">
    <reaction evidence="5">
        <text>GTP + H2O = GDP + phosphate + H(+)</text>
        <dbReference type="Rhea" id="RHEA:19669"/>
        <dbReference type="ChEBI" id="CHEBI:15377"/>
        <dbReference type="ChEBI" id="CHEBI:15378"/>
        <dbReference type="ChEBI" id="CHEBI:37565"/>
        <dbReference type="ChEBI" id="CHEBI:43474"/>
        <dbReference type="ChEBI" id="CHEBI:58189"/>
    </reaction>
    <physiologicalReaction direction="left-to-right" evidence="5">
        <dbReference type="Rhea" id="RHEA:19670"/>
    </physiologicalReaction>
</comment>
<sequence>MSHALGIAWDMWSVGKVAAVLLVTFILSQLLLSWLHAVRAKRIDRKVAQLCEQSPKHECQSNPPESLPVTLITGFLGSGKTCLVNRILAGDHGQRILVIENELGAISIDHELIDEQAQKNAPSGVIVLKNGCMCCTGESPGSELERVLDKLLDFSQGDSASLVFDRIVIETTGMADPSPIIQVLLRSEMNGARFRLDGVVTVVDAKNLMRHISPQGPAGFLRHRPEAEKQIAMADLLLINKVDLVDSAAMVALTCALGQLNAAAKQLRASHAAVPWKYVFEPELDAVGLAQRRQAALSSDGAAHGPRVSCVTLTAADDVPLDALQAWLQRLVQERHEDLYRIKGSLAIAGEARKFVVHGIHADIQGTLGGEWGGEPRSSVLVLIGHKLPAERLEKEFARLSGSGRSND</sequence>
<dbReference type="InterPro" id="IPR003495">
    <property type="entry name" value="CobW/HypB/UreG_nucleotide-bd"/>
</dbReference>
<keyword evidence="3" id="KW-0143">Chaperone</keyword>
<dbReference type="GO" id="GO:0005737">
    <property type="term" value="C:cytoplasm"/>
    <property type="evidence" value="ECO:0007669"/>
    <property type="project" value="TreeGrafter"/>
</dbReference>
<evidence type="ECO:0000259" key="6">
    <source>
        <dbReference type="SMART" id="SM00833"/>
    </source>
</evidence>
<comment type="similarity">
    <text evidence="4">Belongs to the SIMIBI class G3E GTPase family. ZNG1 subfamily.</text>
</comment>
<dbReference type="GO" id="GO:0016787">
    <property type="term" value="F:hydrolase activity"/>
    <property type="evidence" value="ECO:0007669"/>
    <property type="project" value="UniProtKB-KW"/>
</dbReference>
<dbReference type="InterPro" id="IPR036627">
    <property type="entry name" value="CobW-likC_sf"/>
</dbReference>
<dbReference type="PANTHER" id="PTHR13748:SF62">
    <property type="entry name" value="COBW DOMAIN-CONTAINING PROTEIN"/>
    <property type="match status" value="1"/>
</dbReference>
<gene>
    <name evidence="7" type="ORF">PCAR00345_LOCUS1578</name>
</gene>
<evidence type="ECO:0000256" key="1">
    <source>
        <dbReference type="ARBA" id="ARBA00022741"/>
    </source>
</evidence>
<dbReference type="Pfam" id="PF02492">
    <property type="entry name" value="cobW"/>
    <property type="match status" value="1"/>
</dbReference>
<dbReference type="EMBL" id="HBIZ01002954">
    <property type="protein sequence ID" value="CAE0748996.1"/>
    <property type="molecule type" value="Transcribed_RNA"/>
</dbReference>
<dbReference type="InterPro" id="IPR027417">
    <property type="entry name" value="P-loop_NTPase"/>
</dbReference>
<evidence type="ECO:0000256" key="4">
    <source>
        <dbReference type="ARBA" id="ARBA00034320"/>
    </source>
</evidence>